<dbReference type="Proteomes" id="UP000198878">
    <property type="component" value="Unassembled WGS sequence"/>
</dbReference>
<organism evidence="1 2">
    <name type="scientific">Amycolatopsis pretoriensis</name>
    <dbReference type="NCBI Taxonomy" id="218821"/>
    <lineage>
        <taxon>Bacteria</taxon>
        <taxon>Bacillati</taxon>
        <taxon>Actinomycetota</taxon>
        <taxon>Actinomycetes</taxon>
        <taxon>Pseudonocardiales</taxon>
        <taxon>Pseudonocardiaceae</taxon>
        <taxon>Amycolatopsis</taxon>
    </lineage>
</organism>
<evidence type="ECO:0000313" key="2">
    <source>
        <dbReference type="Proteomes" id="UP000198878"/>
    </source>
</evidence>
<evidence type="ECO:0000313" key="1">
    <source>
        <dbReference type="EMBL" id="SEF24684.1"/>
    </source>
</evidence>
<sequence length="56" mass="6649">MFRRLHLILRYAEAAVDDDWAGLSERYADLPEHKDDRDWAMLTDVLFQDTDILAVR</sequence>
<name>A0A1H5QFR3_9PSEU</name>
<dbReference type="STRING" id="218821.SAMN05421837_102817"/>
<reference evidence="2" key="1">
    <citation type="submission" date="2016-10" db="EMBL/GenBank/DDBJ databases">
        <authorList>
            <person name="Varghese N."/>
            <person name="Submissions S."/>
        </authorList>
    </citation>
    <scope>NUCLEOTIDE SEQUENCE [LARGE SCALE GENOMIC DNA]</scope>
    <source>
        <strain evidence="2">DSM 44654</strain>
    </source>
</reference>
<protein>
    <submittedName>
        <fullName evidence="1">Uncharacterized protein</fullName>
    </submittedName>
</protein>
<dbReference type="EMBL" id="FNUJ01000002">
    <property type="protein sequence ID" value="SEF24684.1"/>
    <property type="molecule type" value="Genomic_DNA"/>
</dbReference>
<dbReference type="RefSeq" id="WP_158104143.1">
    <property type="nucleotide sequence ID" value="NZ_FNUJ01000002.1"/>
</dbReference>
<dbReference type="AlphaFoldDB" id="A0A1H5QFR3"/>
<keyword evidence="2" id="KW-1185">Reference proteome</keyword>
<dbReference type="OrthoDB" id="5144858at2"/>
<gene>
    <name evidence="1" type="ORF">SAMN05421837_102817</name>
</gene>
<accession>A0A1H5QFR3</accession>
<proteinExistence type="predicted"/>